<keyword evidence="2" id="KW-1185">Reference proteome</keyword>
<dbReference type="Proteomes" id="UP000578686">
    <property type="component" value="Unassembled WGS sequence"/>
</dbReference>
<sequence>MTWAAVSARRLARHRLDAPATVGGDPVTRRIADVVAGTCGAHAQVMSAAEVSVAMRVAGAVRGDVRNALWRDRTLVRAHGPRGTVHLMASRELPAWVGALGGLDADRGVAVGEPYLDPDQVAALAEACPGVLAYRDLTATELTQALADTVGGWAAEPVVDAFRDHLPRWRWAQPTLGHRGALCFGPNRGREVTFTSPARLLPGFVPMDGPPALRRLALRYLHGYGPATPAEFARWLGAPRDRCEEVFRELGDSVERVTVAGAGPAFQIAGDPTHHELPRGVRLLPYFDVFGVGCHPRSLLFAGGAARRALARGQAGNYPLLLVDGQVAGVWHQALRGRRLRVTVEPLVRLSEAESDELAFQVQRLAGIQGAEEAEVETGRVTVGPHA</sequence>
<dbReference type="AlphaFoldDB" id="A0A7X6HZ17"/>
<dbReference type="PANTHER" id="PTHR38479:SF2">
    <property type="entry name" value="WINGED HELIX DNA-BINDING DOMAIN-CONTAINING PROTEIN"/>
    <property type="match status" value="1"/>
</dbReference>
<dbReference type="GO" id="GO:0003677">
    <property type="term" value="F:DNA binding"/>
    <property type="evidence" value="ECO:0007669"/>
    <property type="project" value="UniProtKB-KW"/>
</dbReference>
<reference evidence="1 2" key="1">
    <citation type="submission" date="2020-03" db="EMBL/GenBank/DDBJ databases">
        <title>Draft genome of Streptomyces sp. ventii, isolated from the Axial Seamount in the Pacific Ocean, and resequencing of the two type strains Streptomyces lonarensis strain NCL 716 and Streptomyces bohaiensis strain 11A07.</title>
        <authorList>
            <person name="Loughran R.M."/>
            <person name="Pfannmuller K.M."/>
            <person name="Wasson B.J."/>
            <person name="Deadmond M.C."/>
            <person name="Paddock B.E."/>
            <person name="Koyack M.J."/>
            <person name="Gallegos D.A."/>
            <person name="Mitchell E.A."/>
            <person name="Ushijima B."/>
            <person name="Saw J.H."/>
            <person name="Mcphail K.L."/>
            <person name="Videau P."/>
        </authorList>
    </citation>
    <scope>NUCLEOTIDE SEQUENCE [LARGE SCALE GENOMIC DNA]</scope>
    <source>
        <strain evidence="1 2">NCL716</strain>
    </source>
</reference>
<dbReference type="Pfam" id="PF06224">
    <property type="entry name" value="AlkZ-like"/>
    <property type="match status" value="1"/>
</dbReference>
<accession>A0A7X6HZ17</accession>
<dbReference type="PANTHER" id="PTHR38479">
    <property type="entry name" value="LMO0824 PROTEIN"/>
    <property type="match status" value="1"/>
</dbReference>
<dbReference type="InterPro" id="IPR009351">
    <property type="entry name" value="AlkZ-like"/>
</dbReference>
<protein>
    <submittedName>
        <fullName evidence="1">Winged helix DNA-binding domain-containing protein</fullName>
    </submittedName>
</protein>
<proteinExistence type="predicted"/>
<organism evidence="1 2">
    <name type="scientific">Streptomyces lonarensis</name>
    <dbReference type="NCBI Taxonomy" id="700599"/>
    <lineage>
        <taxon>Bacteria</taxon>
        <taxon>Bacillati</taxon>
        <taxon>Actinomycetota</taxon>
        <taxon>Actinomycetes</taxon>
        <taxon>Kitasatosporales</taxon>
        <taxon>Streptomycetaceae</taxon>
        <taxon>Streptomyces</taxon>
    </lineage>
</organism>
<evidence type="ECO:0000313" key="2">
    <source>
        <dbReference type="Proteomes" id="UP000578686"/>
    </source>
</evidence>
<comment type="caution">
    <text evidence="1">The sequence shown here is derived from an EMBL/GenBank/DDBJ whole genome shotgun (WGS) entry which is preliminary data.</text>
</comment>
<gene>
    <name evidence="1" type="ORF">HCN56_11460</name>
</gene>
<name>A0A7X6HZ17_9ACTN</name>
<evidence type="ECO:0000313" key="1">
    <source>
        <dbReference type="EMBL" id="NJQ06181.1"/>
    </source>
</evidence>
<keyword evidence="1" id="KW-0238">DNA-binding</keyword>
<dbReference type="EMBL" id="JAAVJD010000069">
    <property type="protein sequence ID" value="NJQ06181.1"/>
    <property type="molecule type" value="Genomic_DNA"/>
</dbReference>